<feature type="transmembrane region" description="Helical" evidence="8">
    <location>
        <begin position="26"/>
        <end position="47"/>
    </location>
</feature>
<evidence type="ECO:0000256" key="6">
    <source>
        <dbReference type="ARBA" id="ARBA00022989"/>
    </source>
</evidence>
<keyword evidence="7 8" id="KW-0472">Membrane</keyword>
<reference evidence="9 10" key="1">
    <citation type="journal article" date="2018" name="Int. J. Syst. Evol. Microbiol.">
        <title>Mesosutterella multiformis gen. nov., sp. nov., a member of the family Sutterellaceae and Sutterella megalosphaeroides sp. nov., isolated from human faeces.</title>
        <authorList>
            <person name="Sakamoto M."/>
            <person name="Ikeyama N."/>
            <person name="Kunihiro T."/>
            <person name="Iino T."/>
            <person name="Yuki M."/>
            <person name="Ohkuma M."/>
        </authorList>
    </citation>
    <scope>NUCLEOTIDE SEQUENCE [LARGE SCALE GENOMIC DNA]</scope>
    <source>
        <strain evidence="9 10">6FBBBH3</strain>
    </source>
</reference>
<evidence type="ECO:0000256" key="7">
    <source>
        <dbReference type="ARBA" id="ARBA00023136"/>
    </source>
</evidence>
<feature type="transmembrane region" description="Helical" evidence="8">
    <location>
        <begin position="297"/>
        <end position="313"/>
    </location>
</feature>
<dbReference type="SUPFAM" id="SSF81345">
    <property type="entry name" value="ABC transporter involved in vitamin B12 uptake, BtuC"/>
    <property type="match status" value="1"/>
</dbReference>
<comment type="subcellular location">
    <subcellularLocation>
        <location evidence="1">Cell membrane</location>
        <topology evidence="1">Multi-pass membrane protein</topology>
    </subcellularLocation>
</comment>
<name>A0A2Z6ID03_9BURK</name>
<evidence type="ECO:0000313" key="9">
    <source>
        <dbReference type="EMBL" id="BBF23830.1"/>
    </source>
</evidence>
<dbReference type="OrthoDB" id="9782305at2"/>
<feature type="transmembrane region" description="Helical" evidence="8">
    <location>
        <begin position="212"/>
        <end position="230"/>
    </location>
</feature>
<sequence length="350" mass="35846">MTHGNTPDAGCDFDAARIDALARRRFALAISALFLLLVVLSVAAVGMGRFGLAPADLLSTLAGEAPSRAAENVVWNVRLPRVALALLAGAGLALSGAAFQSLFANPLASPDTLGVATGASFGAVLGILWGFPGIGIQAMSLASGLLAMGIVLLIARTRSGTSILMTVLAGIVTGALFTALVSLVKYVADPQDVLPAITFWMMGSLTGASKDALLAGLPMVAAGSLLLWLLRWKLNAATLPAEEAASLGIPVRRLRALVILAATMITASVVSMCGLIGWVGLLVPHVARMLFGSDNRFVLPASAVLGALFMLVIDTAARTLTASEIPVSILTAVVGAPFFIVLLRRTGGVA</sequence>
<gene>
    <name evidence="9" type="primary">fecD</name>
    <name evidence="9" type="ORF">SUTMEG_17210</name>
</gene>
<keyword evidence="6 8" id="KW-1133">Transmembrane helix</keyword>
<evidence type="ECO:0000256" key="8">
    <source>
        <dbReference type="SAM" id="Phobius"/>
    </source>
</evidence>
<organism evidence="9 10">
    <name type="scientific">Sutterella megalosphaeroides</name>
    <dbReference type="NCBI Taxonomy" id="2494234"/>
    <lineage>
        <taxon>Bacteria</taxon>
        <taxon>Pseudomonadati</taxon>
        <taxon>Pseudomonadota</taxon>
        <taxon>Betaproteobacteria</taxon>
        <taxon>Burkholderiales</taxon>
        <taxon>Sutterellaceae</taxon>
        <taxon>Sutterella</taxon>
    </lineage>
</organism>
<comment type="similarity">
    <text evidence="2">Belongs to the binding-protein-dependent transport system permease family. FecCD subfamily.</text>
</comment>
<dbReference type="AlphaFoldDB" id="A0A2Z6ID03"/>
<feature type="transmembrane region" description="Helical" evidence="8">
    <location>
        <begin position="256"/>
        <end position="277"/>
    </location>
</feature>
<feature type="transmembrane region" description="Helical" evidence="8">
    <location>
        <begin position="112"/>
        <end position="131"/>
    </location>
</feature>
<proteinExistence type="inferred from homology"/>
<dbReference type="Gene3D" id="1.10.3470.10">
    <property type="entry name" value="ABC transporter involved in vitamin B12 uptake, BtuC"/>
    <property type="match status" value="1"/>
</dbReference>
<dbReference type="GO" id="GO:0022857">
    <property type="term" value="F:transmembrane transporter activity"/>
    <property type="evidence" value="ECO:0007669"/>
    <property type="project" value="InterPro"/>
</dbReference>
<dbReference type="Pfam" id="PF01032">
    <property type="entry name" value="FecCD"/>
    <property type="match status" value="1"/>
</dbReference>
<keyword evidence="3" id="KW-0813">Transport</keyword>
<feature type="transmembrane region" description="Helical" evidence="8">
    <location>
        <begin position="82"/>
        <end position="105"/>
    </location>
</feature>
<keyword evidence="10" id="KW-1185">Reference proteome</keyword>
<evidence type="ECO:0000256" key="1">
    <source>
        <dbReference type="ARBA" id="ARBA00004651"/>
    </source>
</evidence>
<feature type="transmembrane region" description="Helical" evidence="8">
    <location>
        <begin position="137"/>
        <end position="155"/>
    </location>
</feature>
<evidence type="ECO:0000256" key="2">
    <source>
        <dbReference type="ARBA" id="ARBA00007935"/>
    </source>
</evidence>
<dbReference type="GO" id="GO:0033214">
    <property type="term" value="P:siderophore-iron import into cell"/>
    <property type="evidence" value="ECO:0007669"/>
    <property type="project" value="TreeGrafter"/>
</dbReference>
<dbReference type="RefSeq" id="WP_120177394.1">
    <property type="nucleotide sequence ID" value="NZ_AP018786.1"/>
</dbReference>
<dbReference type="FunFam" id="1.10.3470.10:FF:000001">
    <property type="entry name" value="Vitamin B12 ABC transporter permease BtuC"/>
    <property type="match status" value="1"/>
</dbReference>
<evidence type="ECO:0000313" key="10">
    <source>
        <dbReference type="Proteomes" id="UP000271003"/>
    </source>
</evidence>
<dbReference type="PANTHER" id="PTHR30472:SF70">
    <property type="entry name" value="MOLYBDATE IMPORT SYSTEM PERMEASE PROTEIN MOLB"/>
    <property type="match status" value="1"/>
</dbReference>
<dbReference type="Proteomes" id="UP000271003">
    <property type="component" value="Chromosome"/>
</dbReference>
<dbReference type="PANTHER" id="PTHR30472">
    <property type="entry name" value="FERRIC ENTEROBACTIN TRANSPORT SYSTEM PERMEASE PROTEIN"/>
    <property type="match status" value="1"/>
</dbReference>
<keyword evidence="5 8" id="KW-0812">Transmembrane</keyword>
<dbReference type="InterPro" id="IPR037294">
    <property type="entry name" value="ABC_BtuC-like"/>
</dbReference>
<dbReference type="CDD" id="cd06550">
    <property type="entry name" value="TM_ABC_iron-siderophores_like"/>
    <property type="match status" value="1"/>
</dbReference>
<evidence type="ECO:0000256" key="5">
    <source>
        <dbReference type="ARBA" id="ARBA00022692"/>
    </source>
</evidence>
<evidence type="ECO:0000256" key="3">
    <source>
        <dbReference type="ARBA" id="ARBA00022448"/>
    </source>
</evidence>
<protein>
    <submittedName>
        <fullName evidence="9">Iron(III) ABC transporter permease</fullName>
    </submittedName>
</protein>
<dbReference type="KEGG" id="sutt:SUTMEG_17210"/>
<dbReference type="GO" id="GO:0005886">
    <property type="term" value="C:plasma membrane"/>
    <property type="evidence" value="ECO:0007669"/>
    <property type="project" value="UniProtKB-SubCell"/>
</dbReference>
<keyword evidence="4" id="KW-1003">Cell membrane</keyword>
<dbReference type="EMBL" id="AP018786">
    <property type="protein sequence ID" value="BBF23830.1"/>
    <property type="molecule type" value="Genomic_DNA"/>
</dbReference>
<feature type="transmembrane region" description="Helical" evidence="8">
    <location>
        <begin position="162"/>
        <end position="184"/>
    </location>
</feature>
<dbReference type="InterPro" id="IPR000522">
    <property type="entry name" value="ABC_transptr_permease_BtuC"/>
</dbReference>
<evidence type="ECO:0000256" key="4">
    <source>
        <dbReference type="ARBA" id="ARBA00022475"/>
    </source>
</evidence>
<feature type="transmembrane region" description="Helical" evidence="8">
    <location>
        <begin position="325"/>
        <end position="343"/>
    </location>
</feature>
<accession>A0A2Z6ID03</accession>